<dbReference type="PANTHER" id="PTHR30121:SF11">
    <property type="entry name" value="AAA+ ATPASE DOMAIN-CONTAINING PROTEIN"/>
    <property type="match status" value="1"/>
</dbReference>
<name>A0A0G1XX63_9BACT</name>
<dbReference type="EMBL" id="LCRO01000003">
    <property type="protein sequence ID" value="KKW35763.1"/>
    <property type="molecule type" value="Genomic_DNA"/>
</dbReference>
<evidence type="ECO:0000313" key="4">
    <source>
        <dbReference type="Proteomes" id="UP000034740"/>
    </source>
</evidence>
<sequence length="578" mass="65189">MKESSDQITFFAKTNSRGREMPFGIKRKDRVRHMYVIGKTGMGKSTLLENMAIQDIRNGEGVAFIDPHGATAERLLEYVPKERVKDVLYFAPFDMEHPIAFNVMEDVGYDKRHLVVSGLLAAFRKIWVDAWSARMEYILSNTLLALLEYPGSTLLDVNRMLINKNFRKKVVENITDPIVKDFWEQEFATYTDRYTQEATPAIQNKVGQFTSNPLIRNIVGQPKSSFDIRKIMDERKILIINLSKGRVGEVNATLLGSMLVTKIYLAAMSRADASIQVMEGLPSFYFYVDEFQTFANQSFADILSEARKYKLNLIIAHQYVEQMEEEVRDAVFGNVGTTIAFRVGPFDAEVLETIFKPQFSATDLVNLGFAQVYLTLMIDGVGSPPFSATTLPPFDLPGERYPREVMESSRGLFSKPRGMVEEAIKKWNESDPPSALVPKPRKDYVRHDAPKAPPTSVAPTPPTTPILHKPAEIKHAEAKVMGEQIAREHKMAQSQGAEPLRHSPYNPPFDRTQGKPPLDGIQSLREALERIKKAPATDLKETLNKIAPEAREPDTHKSVGLPEKVLREMLAVDEENIS</sequence>
<protein>
    <recommendedName>
        <fullName evidence="2">Type IV secretion system coupling protein TraD DNA-binding domain-containing protein</fullName>
    </recommendedName>
</protein>
<evidence type="ECO:0000313" key="3">
    <source>
        <dbReference type="EMBL" id="KKW35763.1"/>
    </source>
</evidence>
<dbReference type="Proteomes" id="UP000034740">
    <property type="component" value="Unassembled WGS sequence"/>
</dbReference>
<feature type="region of interest" description="Disordered" evidence="1">
    <location>
        <begin position="448"/>
        <end position="467"/>
    </location>
</feature>
<evidence type="ECO:0000259" key="2">
    <source>
        <dbReference type="Pfam" id="PF10412"/>
    </source>
</evidence>
<reference evidence="3 4" key="1">
    <citation type="journal article" date="2015" name="Nature">
        <title>rRNA introns, odd ribosomes, and small enigmatic genomes across a large radiation of phyla.</title>
        <authorList>
            <person name="Brown C.T."/>
            <person name="Hug L.A."/>
            <person name="Thomas B.C."/>
            <person name="Sharon I."/>
            <person name="Castelle C.J."/>
            <person name="Singh A."/>
            <person name="Wilkins M.J."/>
            <person name="Williams K.H."/>
            <person name="Banfield J.F."/>
        </authorList>
    </citation>
    <scope>NUCLEOTIDE SEQUENCE [LARGE SCALE GENOMIC DNA]</scope>
</reference>
<feature type="region of interest" description="Disordered" evidence="1">
    <location>
        <begin position="492"/>
        <end position="519"/>
    </location>
</feature>
<dbReference type="AlphaFoldDB" id="A0A0G1XX63"/>
<dbReference type="SUPFAM" id="SSF52540">
    <property type="entry name" value="P-loop containing nucleoside triphosphate hydrolases"/>
    <property type="match status" value="1"/>
</dbReference>
<dbReference type="InterPro" id="IPR027417">
    <property type="entry name" value="P-loop_NTPase"/>
</dbReference>
<feature type="region of interest" description="Disordered" evidence="1">
    <location>
        <begin position="533"/>
        <end position="562"/>
    </location>
</feature>
<feature type="domain" description="Type IV secretion system coupling protein TraD DNA-binding" evidence="2">
    <location>
        <begin position="28"/>
        <end position="343"/>
    </location>
</feature>
<accession>A0A0G1XX63</accession>
<evidence type="ECO:0000256" key="1">
    <source>
        <dbReference type="SAM" id="MobiDB-lite"/>
    </source>
</evidence>
<proteinExistence type="predicted"/>
<gene>
    <name evidence="3" type="ORF">UY83_C0003G0047</name>
</gene>
<organism evidence="3 4">
    <name type="scientific">Candidatus Adlerbacteria bacterium GW2011_GWA1_54_10</name>
    <dbReference type="NCBI Taxonomy" id="1618605"/>
    <lineage>
        <taxon>Bacteria</taxon>
        <taxon>Candidatus Adleribacteriota</taxon>
    </lineage>
</organism>
<dbReference type="Gene3D" id="3.40.50.300">
    <property type="entry name" value="P-loop containing nucleotide triphosphate hydrolases"/>
    <property type="match status" value="2"/>
</dbReference>
<dbReference type="InterPro" id="IPR051162">
    <property type="entry name" value="T4SS_component"/>
</dbReference>
<dbReference type="CDD" id="cd01127">
    <property type="entry name" value="TrwB_TraG_TraD_VirD4"/>
    <property type="match status" value="1"/>
</dbReference>
<feature type="compositionally biased region" description="Basic and acidic residues" evidence="1">
    <location>
        <begin position="538"/>
        <end position="557"/>
    </location>
</feature>
<comment type="caution">
    <text evidence="3">The sequence shown here is derived from an EMBL/GenBank/DDBJ whole genome shotgun (WGS) entry which is preliminary data.</text>
</comment>
<dbReference type="Pfam" id="PF10412">
    <property type="entry name" value="TrwB_AAD_bind"/>
    <property type="match status" value="1"/>
</dbReference>
<dbReference type="InterPro" id="IPR019476">
    <property type="entry name" value="T4SS_TraD_DNA-bd"/>
</dbReference>
<dbReference type="PANTHER" id="PTHR30121">
    <property type="entry name" value="UNCHARACTERIZED PROTEIN YJGR-RELATED"/>
    <property type="match status" value="1"/>
</dbReference>